<dbReference type="Proteomes" id="UP000605253">
    <property type="component" value="Unassembled WGS sequence"/>
</dbReference>
<keyword evidence="1" id="KW-0472">Membrane</keyword>
<dbReference type="RefSeq" id="WP_188363801.1">
    <property type="nucleotide sequence ID" value="NZ_BAABJF010000011.1"/>
</dbReference>
<name>A0A917FI15_9GAMM</name>
<keyword evidence="1" id="KW-1133">Transmembrane helix</keyword>
<feature type="transmembrane region" description="Helical" evidence="1">
    <location>
        <begin position="78"/>
        <end position="97"/>
    </location>
</feature>
<keyword evidence="1" id="KW-0812">Transmembrane</keyword>
<dbReference type="AlphaFoldDB" id="A0A917FI15"/>
<organism evidence="2 3">
    <name type="scientific">Marinicella pacifica</name>
    <dbReference type="NCBI Taxonomy" id="1171543"/>
    <lineage>
        <taxon>Bacteria</taxon>
        <taxon>Pseudomonadati</taxon>
        <taxon>Pseudomonadota</taxon>
        <taxon>Gammaproteobacteria</taxon>
        <taxon>Lysobacterales</taxon>
        <taxon>Marinicellaceae</taxon>
        <taxon>Marinicella</taxon>
    </lineage>
</organism>
<evidence type="ECO:0000256" key="1">
    <source>
        <dbReference type="SAM" id="Phobius"/>
    </source>
</evidence>
<sequence>MDVIYLYADFLKYFLALIVVGISLKYRFVDPAKKEPLILMGKKVGRHQVTGFATIAFLGVIIQLVANTVKGLEDLSFFQDPVITTGFGAAFLILVTAK</sequence>
<reference evidence="2" key="1">
    <citation type="journal article" date="2014" name="Int. J. Syst. Evol. Microbiol.">
        <title>Complete genome sequence of Corynebacterium casei LMG S-19264T (=DSM 44701T), isolated from a smear-ripened cheese.</title>
        <authorList>
            <consortium name="US DOE Joint Genome Institute (JGI-PGF)"/>
            <person name="Walter F."/>
            <person name="Albersmeier A."/>
            <person name="Kalinowski J."/>
            <person name="Ruckert C."/>
        </authorList>
    </citation>
    <scope>NUCLEOTIDE SEQUENCE</scope>
    <source>
        <strain evidence="2">CGMCC 1.12181</strain>
    </source>
</reference>
<evidence type="ECO:0000313" key="2">
    <source>
        <dbReference type="EMBL" id="GGF84646.1"/>
    </source>
</evidence>
<feature type="transmembrane region" description="Helical" evidence="1">
    <location>
        <begin position="6"/>
        <end position="28"/>
    </location>
</feature>
<reference evidence="2" key="2">
    <citation type="submission" date="2020-09" db="EMBL/GenBank/DDBJ databases">
        <authorList>
            <person name="Sun Q."/>
            <person name="Zhou Y."/>
        </authorList>
    </citation>
    <scope>NUCLEOTIDE SEQUENCE</scope>
    <source>
        <strain evidence="2">CGMCC 1.12181</strain>
    </source>
</reference>
<proteinExistence type="predicted"/>
<protein>
    <submittedName>
        <fullName evidence="2">Uncharacterized protein</fullName>
    </submittedName>
</protein>
<accession>A0A917FI15</accession>
<comment type="caution">
    <text evidence="2">The sequence shown here is derived from an EMBL/GenBank/DDBJ whole genome shotgun (WGS) entry which is preliminary data.</text>
</comment>
<dbReference type="EMBL" id="BMEO01000001">
    <property type="protein sequence ID" value="GGF84646.1"/>
    <property type="molecule type" value="Genomic_DNA"/>
</dbReference>
<gene>
    <name evidence="2" type="ORF">GCM10011365_02020</name>
</gene>
<feature type="transmembrane region" description="Helical" evidence="1">
    <location>
        <begin position="49"/>
        <end position="66"/>
    </location>
</feature>
<keyword evidence="3" id="KW-1185">Reference proteome</keyword>
<evidence type="ECO:0000313" key="3">
    <source>
        <dbReference type="Proteomes" id="UP000605253"/>
    </source>
</evidence>